<evidence type="ECO:0000313" key="2">
    <source>
        <dbReference type="Proteomes" id="UP000207598"/>
    </source>
</evidence>
<sequence length="227" mass="24670">MTGRYGFLAIWCDMAPGDLDDYRAWLTQEHIADRTFSPGFLGVRLFEALDDPCSHFILYATEGLEVLQGPAYKAILDAPSAWTQRIMPRFGPFDRALGAQVLKLGNGFGAHVVVWRIAAGLRPDLNTLAAALAPHVGVDGVVSLRLYRVDRGITDRHSVEKTMRGGAEGAFDWLLCAEALSEDAARRAETRLGAALEGLFPGLQGADASCRRMIYGEAPHEGPTTRG</sequence>
<name>A0A238L0K6_9RHOB</name>
<protein>
    <submittedName>
        <fullName evidence="1">Uncharacterized protein</fullName>
    </submittedName>
</protein>
<keyword evidence="2" id="KW-1185">Reference proteome</keyword>
<dbReference type="RefSeq" id="WP_094022777.1">
    <property type="nucleotide sequence ID" value="NZ_FXYF01000013.1"/>
</dbReference>
<reference evidence="1 2" key="1">
    <citation type="submission" date="2017-05" db="EMBL/GenBank/DDBJ databases">
        <authorList>
            <person name="Song R."/>
            <person name="Chenine A.L."/>
            <person name="Ruprecht R.M."/>
        </authorList>
    </citation>
    <scope>NUCLEOTIDE SEQUENCE [LARGE SCALE GENOMIC DNA]</scope>
    <source>
        <strain evidence="1 2">CECT 8898</strain>
    </source>
</reference>
<dbReference type="AlphaFoldDB" id="A0A238L0K6"/>
<dbReference type="Proteomes" id="UP000207598">
    <property type="component" value="Unassembled WGS sequence"/>
</dbReference>
<gene>
    <name evidence="1" type="ORF">MAA8898_04022</name>
</gene>
<dbReference type="EMBL" id="FXYF01000013">
    <property type="protein sequence ID" value="SMX48625.1"/>
    <property type="molecule type" value="Genomic_DNA"/>
</dbReference>
<accession>A0A238L0K6</accession>
<evidence type="ECO:0000313" key="1">
    <source>
        <dbReference type="EMBL" id="SMX48625.1"/>
    </source>
</evidence>
<organism evidence="1 2">
    <name type="scientific">Maliponia aquimaris</name>
    <dbReference type="NCBI Taxonomy" id="1673631"/>
    <lineage>
        <taxon>Bacteria</taxon>
        <taxon>Pseudomonadati</taxon>
        <taxon>Pseudomonadota</taxon>
        <taxon>Alphaproteobacteria</taxon>
        <taxon>Rhodobacterales</taxon>
        <taxon>Paracoccaceae</taxon>
        <taxon>Maliponia</taxon>
    </lineage>
</organism>
<proteinExistence type="predicted"/>
<dbReference type="OrthoDB" id="3034735at2"/>